<name>C3X419_9BURK</name>
<proteinExistence type="predicted"/>
<feature type="transmembrane region" description="Helical" evidence="1">
    <location>
        <begin position="158"/>
        <end position="177"/>
    </location>
</feature>
<evidence type="ECO:0000313" key="3">
    <source>
        <dbReference type="Proteomes" id="UP000003973"/>
    </source>
</evidence>
<accession>C3X419</accession>
<organism evidence="2 3">
    <name type="scientific">Oxalobacter paraformigenes</name>
    <dbReference type="NCBI Taxonomy" id="556268"/>
    <lineage>
        <taxon>Bacteria</taxon>
        <taxon>Pseudomonadati</taxon>
        <taxon>Pseudomonadota</taxon>
        <taxon>Betaproteobacteria</taxon>
        <taxon>Burkholderiales</taxon>
        <taxon>Oxalobacteraceae</taxon>
        <taxon>Oxalobacter</taxon>
    </lineage>
</organism>
<keyword evidence="1" id="KW-0812">Transmembrane</keyword>
<gene>
    <name evidence="2" type="ORF">OFAG_01108</name>
</gene>
<comment type="caution">
    <text evidence="2">The sequence shown here is derived from an EMBL/GenBank/DDBJ whole genome shotgun (WGS) entry which is preliminary data.</text>
</comment>
<reference evidence="2" key="1">
    <citation type="submission" date="2011-10" db="EMBL/GenBank/DDBJ databases">
        <title>The Genome Sequence of Oxalobacter formigenes HOxBLS.</title>
        <authorList>
            <consortium name="The Broad Institute Genome Sequencing Platform"/>
            <person name="Earl A."/>
            <person name="Ward D."/>
            <person name="Feldgarden M."/>
            <person name="Gevers D."/>
            <person name="Allison M.J."/>
            <person name="Humphrey S."/>
            <person name="Young S.K."/>
            <person name="Zeng Q."/>
            <person name="Gargeya S."/>
            <person name="Fitzgerald M."/>
            <person name="Haas B."/>
            <person name="Abouelleil A."/>
            <person name="Alvarado L."/>
            <person name="Arachchi H.M."/>
            <person name="Berlin A."/>
            <person name="Brown A."/>
            <person name="Chapman S.B."/>
            <person name="Chen Z."/>
            <person name="Dunbar C."/>
            <person name="Freedman E."/>
            <person name="Gearin G."/>
            <person name="Goldberg J."/>
            <person name="Griggs A."/>
            <person name="Gujja S."/>
            <person name="Heiman D."/>
            <person name="Howarth C."/>
            <person name="Larson L."/>
            <person name="Lui A."/>
            <person name="MacDonald P.J.P."/>
            <person name="Montmayeur A."/>
            <person name="Murphy C."/>
            <person name="Neiman D."/>
            <person name="Pearson M."/>
            <person name="Priest M."/>
            <person name="Roberts A."/>
            <person name="Saif S."/>
            <person name="Shea T."/>
            <person name="Shenoy N."/>
            <person name="Sisk P."/>
            <person name="Stolte C."/>
            <person name="Sykes S."/>
            <person name="Wortman J."/>
            <person name="Nusbaum C."/>
            <person name="Birren B."/>
        </authorList>
    </citation>
    <scope>NUCLEOTIDE SEQUENCE [LARGE SCALE GENOMIC DNA]</scope>
    <source>
        <strain evidence="2">HOxBLS</strain>
    </source>
</reference>
<feature type="transmembrane region" description="Helical" evidence="1">
    <location>
        <begin position="125"/>
        <end position="143"/>
    </location>
</feature>
<evidence type="ECO:0000256" key="1">
    <source>
        <dbReference type="SAM" id="Phobius"/>
    </source>
</evidence>
<dbReference type="HOGENOM" id="CLU_1466825_0_0_4"/>
<feature type="transmembrane region" description="Helical" evidence="1">
    <location>
        <begin position="83"/>
        <end position="104"/>
    </location>
</feature>
<keyword evidence="1" id="KW-0472">Membrane</keyword>
<sequence length="184" mass="21859">MRPAGVRRKAKAARKGQQGRRNRFFRRFARQGRRIPFVLFGFQGRAETIFERFLPTAVYNGTKPFKPLKTMKFIIPYLHKLQFRWVVVINGLLLLVAQLYQFYLQKQPADERIVMMIRILQSNNFSMFWYLIAGIGFYLYYRYKEKQAGYTGQYLGNFWIPLSVWVLGMVITTAMTIKSLAVWF</sequence>
<keyword evidence="3" id="KW-1185">Reference proteome</keyword>
<dbReference type="EMBL" id="ACDP02000010">
    <property type="protein sequence ID" value="EEO27955.1"/>
    <property type="molecule type" value="Genomic_DNA"/>
</dbReference>
<dbReference type="Proteomes" id="UP000003973">
    <property type="component" value="Unassembled WGS sequence"/>
</dbReference>
<evidence type="ECO:0000313" key="2">
    <source>
        <dbReference type="EMBL" id="EEO27955.1"/>
    </source>
</evidence>
<keyword evidence="1" id="KW-1133">Transmembrane helix</keyword>
<dbReference type="AlphaFoldDB" id="C3X419"/>
<protein>
    <submittedName>
        <fullName evidence="2">Uncharacterized protein</fullName>
    </submittedName>
</protein>